<keyword evidence="5" id="KW-1185">Reference proteome</keyword>
<dbReference type="NCBIfam" id="TIGR00254">
    <property type="entry name" value="GGDEF"/>
    <property type="match status" value="1"/>
</dbReference>
<evidence type="ECO:0000313" key="4">
    <source>
        <dbReference type="EMBL" id="MBO1249509.1"/>
    </source>
</evidence>
<dbReference type="GO" id="GO:0071111">
    <property type="term" value="F:cyclic-guanylate-specific phosphodiesterase activity"/>
    <property type="evidence" value="ECO:0007669"/>
    <property type="project" value="UniProtKB-EC"/>
</dbReference>
<dbReference type="InterPro" id="IPR043128">
    <property type="entry name" value="Rev_trsase/Diguanyl_cyclase"/>
</dbReference>
<accession>A0A939GZI0</accession>
<comment type="caution">
    <text evidence="4">The sequence shown here is derived from an EMBL/GenBank/DDBJ whole genome shotgun (WGS) entry which is preliminary data.</text>
</comment>
<dbReference type="FunFam" id="3.20.20.450:FF:000001">
    <property type="entry name" value="Cyclic di-GMP phosphodiesterase yahA"/>
    <property type="match status" value="1"/>
</dbReference>
<evidence type="ECO:0000313" key="5">
    <source>
        <dbReference type="Proteomes" id="UP000664731"/>
    </source>
</evidence>
<dbReference type="CDD" id="cd01949">
    <property type="entry name" value="GGDEF"/>
    <property type="match status" value="1"/>
</dbReference>
<dbReference type="Gene3D" id="3.30.70.270">
    <property type="match status" value="1"/>
</dbReference>
<evidence type="ECO:0000259" key="2">
    <source>
        <dbReference type="PROSITE" id="PS50883"/>
    </source>
</evidence>
<dbReference type="InterPro" id="IPR052155">
    <property type="entry name" value="Biofilm_reg_signaling"/>
</dbReference>
<dbReference type="SMART" id="SM00267">
    <property type="entry name" value="GGDEF"/>
    <property type="match status" value="1"/>
</dbReference>
<dbReference type="InterPro" id="IPR035919">
    <property type="entry name" value="EAL_sf"/>
</dbReference>
<evidence type="ECO:0000259" key="3">
    <source>
        <dbReference type="PROSITE" id="PS50887"/>
    </source>
</evidence>
<dbReference type="Gene3D" id="3.20.20.450">
    <property type="entry name" value="EAL domain"/>
    <property type="match status" value="1"/>
</dbReference>
<dbReference type="RefSeq" id="WP_207575028.1">
    <property type="nucleotide sequence ID" value="NZ_JAFNME010000011.1"/>
</dbReference>
<dbReference type="Pfam" id="PF13426">
    <property type="entry name" value="PAS_9"/>
    <property type="match status" value="2"/>
</dbReference>
<dbReference type="PANTHER" id="PTHR44757">
    <property type="entry name" value="DIGUANYLATE CYCLASE DGCP"/>
    <property type="match status" value="1"/>
</dbReference>
<dbReference type="CDD" id="cd01948">
    <property type="entry name" value="EAL"/>
    <property type="match status" value="1"/>
</dbReference>
<dbReference type="Proteomes" id="UP000664731">
    <property type="component" value="Unassembled WGS sequence"/>
</dbReference>
<dbReference type="AlphaFoldDB" id="A0A939GZI0"/>
<dbReference type="SUPFAM" id="SSF55073">
    <property type="entry name" value="Nucleotide cyclase"/>
    <property type="match status" value="1"/>
</dbReference>
<name>A0A939GZI0_9BURK</name>
<protein>
    <submittedName>
        <fullName evidence="4">EAL domain-containing protein</fullName>
    </submittedName>
</protein>
<dbReference type="InterPro" id="IPR035965">
    <property type="entry name" value="PAS-like_dom_sf"/>
</dbReference>
<feature type="domain" description="EAL" evidence="2">
    <location>
        <begin position="468"/>
        <end position="722"/>
    </location>
</feature>
<dbReference type="GO" id="GO:0071732">
    <property type="term" value="P:cellular response to nitric oxide"/>
    <property type="evidence" value="ECO:0007669"/>
    <property type="project" value="UniProtKB-ARBA"/>
</dbReference>
<organism evidence="4 5">
    <name type="scientific">Comamonas denitrificans</name>
    <dbReference type="NCBI Taxonomy" id="117506"/>
    <lineage>
        <taxon>Bacteria</taxon>
        <taxon>Pseudomonadati</taxon>
        <taxon>Pseudomonadota</taxon>
        <taxon>Betaproteobacteria</taxon>
        <taxon>Burkholderiales</taxon>
        <taxon>Comamonadaceae</taxon>
        <taxon>Comamonas</taxon>
    </lineage>
</organism>
<proteinExistence type="predicted"/>
<dbReference type="PROSITE" id="PS50887">
    <property type="entry name" value="GGDEF"/>
    <property type="match status" value="1"/>
</dbReference>
<dbReference type="EMBL" id="JAFNME010000011">
    <property type="protein sequence ID" value="MBO1249509.1"/>
    <property type="molecule type" value="Genomic_DNA"/>
</dbReference>
<dbReference type="InterPro" id="IPR000014">
    <property type="entry name" value="PAS"/>
</dbReference>
<gene>
    <name evidence="4" type="ORF">J1777_06635</name>
</gene>
<sequence length="726" mass="81225">MEVAVALARALREQQTLLQSTDIGVAFIQKRAIQRCNQQFAEIFGFPDSASLLGQASYLLHPSRDAFRALGRDAFAEMAQGRTFRSLRQMRRKDGSLFWASLTGRFINSEAPSEGSIWTLDDVDAQILMRSKLDAIQLQTQILLDHAMVGVVYVREHKVVQCNRHAEQMLGYAPGQLCGQAARDWFASDSDWAAQLADYAPTLAMGKVFSAELNLRRQDGAELICETRSKALDDGSTVWIFMDITERRQTQEALRQAHAELKRVVSERTHALVNTTKNLDKEIQERKYDREHIYWLAHYDPLTGLPNRSLLAERSQQAIAQAQCSNTPLAVLFLDLDHFKHINDSLGHKVGDSLLTHIAKRLSQTVREYDTVARLGGDEFVLLLPRANAAGAQRVAGKVAQAFNAPFQVGPHELTLGCSVGVALYPQDGRDFDALVQSADMAMYGAKRQGRNTYRFFTSQMQAQSMRALELENALRRALEREQLCLHYQPQVDANTGKILGVEALLRWQHPKLGAVSPAEFIPIAESSGLILPIGQWVMATAAQQLKAWRDKGLLHLTMSVNLSARQFHQPQLPDLVRQVLEQANIPAQVLELELTESAAMSEVVAVEQTVAELQKLGVRLSIDDFGTGYASLTQLKRLPTYKLKIDQSFVRDMDNGDADKAMVNAIVRMAQAMGLRITAEGVETQEQLKFLQALGCDEAQGYYFSRPRLPHELEPFLLQDSWKAC</sequence>
<dbReference type="PANTHER" id="PTHR44757:SF2">
    <property type="entry name" value="BIOFILM ARCHITECTURE MAINTENANCE PROTEIN MBAA"/>
    <property type="match status" value="1"/>
</dbReference>
<dbReference type="NCBIfam" id="TIGR00229">
    <property type="entry name" value="sensory_box"/>
    <property type="match status" value="2"/>
</dbReference>
<dbReference type="InterPro" id="IPR001633">
    <property type="entry name" value="EAL_dom"/>
</dbReference>
<dbReference type="PROSITE" id="PS50883">
    <property type="entry name" value="EAL"/>
    <property type="match status" value="1"/>
</dbReference>
<dbReference type="SMART" id="SM00091">
    <property type="entry name" value="PAS"/>
    <property type="match status" value="2"/>
</dbReference>
<reference evidence="4" key="1">
    <citation type="submission" date="2021-03" db="EMBL/GenBank/DDBJ databases">
        <title>Comamonas denitrificans.</title>
        <authorList>
            <person name="Finster K."/>
        </authorList>
    </citation>
    <scope>NUCLEOTIDE SEQUENCE</scope>
    <source>
        <strain evidence="4">MM2021_4</strain>
    </source>
</reference>
<dbReference type="Pfam" id="PF00563">
    <property type="entry name" value="EAL"/>
    <property type="match status" value="1"/>
</dbReference>
<dbReference type="InterPro" id="IPR029787">
    <property type="entry name" value="Nucleotide_cyclase"/>
</dbReference>
<dbReference type="SUPFAM" id="SSF55785">
    <property type="entry name" value="PYP-like sensor domain (PAS domain)"/>
    <property type="match status" value="2"/>
</dbReference>
<dbReference type="Gene3D" id="3.30.450.20">
    <property type="entry name" value="PAS domain"/>
    <property type="match status" value="2"/>
</dbReference>
<dbReference type="FunFam" id="3.30.70.270:FF:000001">
    <property type="entry name" value="Diguanylate cyclase domain protein"/>
    <property type="match status" value="1"/>
</dbReference>
<dbReference type="SUPFAM" id="SSF141868">
    <property type="entry name" value="EAL domain-like"/>
    <property type="match status" value="1"/>
</dbReference>
<feature type="domain" description="GGDEF" evidence="3">
    <location>
        <begin position="327"/>
        <end position="459"/>
    </location>
</feature>
<dbReference type="SMART" id="SM00052">
    <property type="entry name" value="EAL"/>
    <property type="match status" value="1"/>
</dbReference>
<dbReference type="CDD" id="cd00130">
    <property type="entry name" value="PAS"/>
    <property type="match status" value="1"/>
</dbReference>
<dbReference type="Pfam" id="PF00990">
    <property type="entry name" value="GGDEF"/>
    <property type="match status" value="1"/>
</dbReference>
<comment type="catalytic activity">
    <reaction evidence="1">
        <text>3',3'-c-di-GMP + H2O = 5'-phosphoguanylyl(3'-&gt;5')guanosine + H(+)</text>
        <dbReference type="Rhea" id="RHEA:24902"/>
        <dbReference type="ChEBI" id="CHEBI:15377"/>
        <dbReference type="ChEBI" id="CHEBI:15378"/>
        <dbReference type="ChEBI" id="CHEBI:58754"/>
        <dbReference type="ChEBI" id="CHEBI:58805"/>
        <dbReference type="EC" id="3.1.4.52"/>
    </reaction>
    <physiologicalReaction direction="left-to-right" evidence="1">
        <dbReference type="Rhea" id="RHEA:24903"/>
    </physiologicalReaction>
</comment>
<evidence type="ECO:0000256" key="1">
    <source>
        <dbReference type="ARBA" id="ARBA00051114"/>
    </source>
</evidence>
<dbReference type="InterPro" id="IPR000160">
    <property type="entry name" value="GGDEF_dom"/>
</dbReference>